<organism evidence="1 2">
    <name type="scientific">Streblomastix strix</name>
    <dbReference type="NCBI Taxonomy" id="222440"/>
    <lineage>
        <taxon>Eukaryota</taxon>
        <taxon>Metamonada</taxon>
        <taxon>Preaxostyla</taxon>
        <taxon>Oxymonadida</taxon>
        <taxon>Streblomastigidae</taxon>
        <taxon>Streblomastix</taxon>
    </lineage>
</organism>
<reference evidence="1 2" key="1">
    <citation type="submission" date="2019-03" db="EMBL/GenBank/DDBJ databases">
        <title>Single cell metagenomics reveals metabolic interactions within the superorganism composed of flagellate Streblomastix strix and complex community of Bacteroidetes bacteria on its surface.</title>
        <authorList>
            <person name="Treitli S.C."/>
            <person name="Kolisko M."/>
            <person name="Husnik F."/>
            <person name="Keeling P."/>
            <person name="Hampl V."/>
        </authorList>
    </citation>
    <scope>NUCLEOTIDE SEQUENCE [LARGE SCALE GENOMIC DNA]</scope>
    <source>
        <strain evidence="1">ST1C</strain>
    </source>
</reference>
<evidence type="ECO:0000313" key="2">
    <source>
        <dbReference type="Proteomes" id="UP000324800"/>
    </source>
</evidence>
<evidence type="ECO:0000313" key="1">
    <source>
        <dbReference type="EMBL" id="KAA6399719.1"/>
    </source>
</evidence>
<dbReference type="Proteomes" id="UP000324800">
    <property type="component" value="Unassembled WGS sequence"/>
</dbReference>
<gene>
    <name evidence="1" type="ORF">EZS28_004751</name>
</gene>
<dbReference type="EMBL" id="SNRW01000695">
    <property type="protein sequence ID" value="KAA6399719.1"/>
    <property type="molecule type" value="Genomic_DNA"/>
</dbReference>
<proteinExistence type="predicted"/>
<accession>A0A5J4WZU9</accession>
<protein>
    <submittedName>
        <fullName evidence="1">Uncharacterized protein</fullName>
    </submittedName>
</protein>
<dbReference type="AlphaFoldDB" id="A0A5J4WZU9"/>
<comment type="caution">
    <text evidence="1">The sequence shown here is derived from an EMBL/GenBank/DDBJ whole genome shotgun (WGS) entry which is preliminary data.</text>
</comment>
<sequence>MQLTDSDYIRVMAESIGSGGGDGEQLNSNIQYDLFKISRFFTDCQNGRMFPRPTFPQQTELFKNLSEQTEQEGGIEEVDSQMISAGFDKFGRNLRLRAKCAKEAISNYFCDQSNFE</sequence>
<name>A0A5J4WZU9_9EUKA</name>